<gene>
    <name evidence="2" type="ORF">KOR42_08370</name>
</gene>
<dbReference type="Pfam" id="PF07642">
    <property type="entry name" value="BBP2"/>
    <property type="match status" value="1"/>
</dbReference>
<proteinExistence type="predicted"/>
<sequence length="462" mass="49962" precursor="true">MRKVNTTRWLLTLTAACGLATSASAQENQFVQRADSILGAQQGGLVQQINHECAPLCDADPCDGLGCDSVCEPGCGLGGCFNLFGGLDCFNFCSDSCDASGGCDSCSSCYLWEGCGFDLGTTLCGECSPIDIGGWLQSGYTSRSTGLFNTRPNKWATHQAWLYAEKVADGSNGFDWGFRGDFMYGLDANDTQAFGNEPGNWDYENGFDHGQFGFAIPQLYGEVAFGDWSIKAGHFYTLLGYEVVTAPDNFFFSHAFTMYNSEAFTHTGALATYSASDNVTLYGGWTLGWDTGFNQFDQFGKKGNSFLGGYSFGIGDNISFTHIITAGDFGWIGDGYSQSIVVDVALSDKLNWVIQSDLLNSDNRVTDANDNLIGFEDGNETIGLNQYLLYSVNECFGVGGRAEWWKSNGASVYALTGGVNYRPTPNLVVRPELRYQWDPGNDNAGIENAGKGIFGVDAILTF</sequence>
<feature type="chain" id="PRO_5023038496" description="Porin" evidence="1">
    <location>
        <begin position="26"/>
        <end position="462"/>
    </location>
</feature>
<organism evidence="2 3">
    <name type="scientific">Thalassoglobus neptunius</name>
    <dbReference type="NCBI Taxonomy" id="1938619"/>
    <lineage>
        <taxon>Bacteria</taxon>
        <taxon>Pseudomonadati</taxon>
        <taxon>Planctomycetota</taxon>
        <taxon>Planctomycetia</taxon>
        <taxon>Planctomycetales</taxon>
        <taxon>Planctomycetaceae</taxon>
        <taxon>Thalassoglobus</taxon>
    </lineage>
</organism>
<dbReference type="Proteomes" id="UP000317243">
    <property type="component" value="Unassembled WGS sequence"/>
</dbReference>
<reference evidence="2 3" key="1">
    <citation type="submission" date="2019-02" db="EMBL/GenBank/DDBJ databases">
        <title>Deep-cultivation of Planctomycetes and their phenomic and genomic characterization uncovers novel biology.</title>
        <authorList>
            <person name="Wiegand S."/>
            <person name="Jogler M."/>
            <person name="Boedeker C."/>
            <person name="Pinto D."/>
            <person name="Vollmers J."/>
            <person name="Rivas-Marin E."/>
            <person name="Kohn T."/>
            <person name="Peeters S.H."/>
            <person name="Heuer A."/>
            <person name="Rast P."/>
            <person name="Oberbeckmann S."/>
            <person name="Bunk B."/>
            <person name="Jeske O."/>
            <person name="Meyerdierks A."/>
            <person name="Storesund J.E."/>
            <person name="Kallscheuer N."/>
            <person name="Luecker S."/>
            <person name="Lage O.M."/>
            <person name="Pohl T."/>
            <person name="Merkel B.J."/>
            <person name="Hornburger P."/>
            <person name="Mueller R.-W."/>
            <person name="Bruemmer F."/>
            <person name="Labrenz M."/>
            <person name="Spormann A.M."/>
            <person name="Op Den Camp H."/>
            <person name="Overmann J."/>
            <person name="Amann R."/>
            <person name="Jetten M.S.M."/>
            <person name="Mascher T."/>
            <person name="Medema M.H."/>
            <person name="Devos D.P."/>
            <person name="Kaster A.-K."/>
            <person name="Ovreas L."/>
            <person name="Rohde M."/>
            <person name="Galperin M.Y."/>
            <person name="Jogler C."/>
        </authorList>
    </citation>
    <scope>NUCLEOTIDE SEQUENCE [LARGE SCALE GENOMIC DNA]</scope>
    <source>
        <strain evidence="2 3">KOR42</strain>
    </source>
</reference>
<evidence type="ECO:0000313" key="3">
    <source>
        <dbReference type="Proteomes" id="UP000317243"/>
    </source>
</evidence>
<dbReference type="SUPFAM" id="SSF56935">
    <property type="entry name" value="Porins"/>
    <property type="match status" value="1"/>
</dbReference>
<dbReference type="RefSeq" id="WP_146507307.1">
    <property type="nucleotide sequence ID" value="NZ_SIHI01000001.1"/>
</dbReference>
<name>A0A5C5X3E4_9PLAN</name>
<protein>
    <recommendedName>
        <fullName evidence="4">Porin</fullName>
    </recommendedName>
</protein>
<keyword evidence="3" id="KW-1185">Reference proteome</keyword>
<feature type="signal peptide" evidence="1">
    <location>
        <begin position="1"/>
        <end position="25"/>
    </location>
</feature>
<keyword evidence="1" id="KW-0732">Signal</keyword>
<dbReference type="OrthoDB" id="9775763at2"/>
<accession>A0A5C5X3E4</accession>
<evidence type="ECO:0008006" key="4">
    <source>
        <dbReference type="Google" id="ProtNLM"/>
    </source>
</evidence>
<comment type="caution">
    <text evidence="2">The sequence shown here is derived from an EMBL/GenBank/DDBJ whole genome shotgun (WGS) entry which is preliminary data.</text>
</comment>
<dbReference type="EMBL" id="SIHI01000001">
    <property type="protein sequence ID" value="TWT57476.1"/>
    <property type="molecule type" value="Genomic_DNA"/>
</dbReference>
<dbReference type="AlphaFoldDB" id="A0A5C5X3E4"/>
<dbReference type="InterPro" id="IPR011486">
    <property type="entry name" value="BBP2"/>
</dbReference>
<evidence type="ECO:0000313" key="2">
    <source>
        <dbReference type="EMBL" id="TWT57476.1"/>
    </source>
</evidence>
<evidence type="ECO:0000256" key="1">
    <source>
        <dbReference type="SAM" id="SignalP"/>
    </source>
</evidence>